<dbReference type="NCBIfam" id="TIGR03921">
    <property type="entry name" value="T7SS_mycosin"/>
    <property type="match status" value="1"/>
</dbReference>
<evidence type="ECO:0000256" key="5">
    <source>
        <dbReference type="ARBA" id="ARBA00022692"/>
    </source>
</evidence>
<feature type="region of interest" description="Disordered" evidence="11">
    <location>
        <begin position="71"/>
        <end position="91"/>
    </location>
</feature>
<feature type="active site" description="Charge relay system" evidence="10">
    <location>
        <position position="96"/>
    </location>
</feature>
<evidence type="ECO:0000256" key="3">
    <source>
        <dbReference type="ARBA" id="ARBA00022475"/>
    </source>
</evidence>
<keyword evidence="9 12" id="KW-0472">Membrane</keyword>
<evidence type="ECO:0000256" key="11">
    <source>
        <dbReference type="SAM" id="MobiDB-lite"/>
    </source>
</evidence>
<feature type="chain" id="PRO_5046939465" evidence="13">
    <location>
        <begin position="30"/>
        <end position="427"/>
    </location>
</feature>
<dbReference type="InterPro" id="IPR000209">
    <property type="entry name" value="Peptidase_S8/S53_dom"/>
</dbReference>
<keyword evidence="4 10" id="KW-0645">Protease</keyword>
<evidence type="ECO:0000256" key="4">
    <source>
        <dbReference type="ARBA" id="ARBA00022670"/>
    </source>
</evidence>
<dbReference type="Gene3D" id="3.40.50.200">
    <property type="entry name" value="Peptidase S8/S53 domain"/>
    <property type="match status" value="1"/>
</dbReference>
<keyword evidence="3" id="KW-1003">Cell membrane</keyword>
<feature type="compositionally biased region" description="Low complexity" evidence="11">
    <location>
        <begin position="330"/>
        <end position="344"/>
    </location>
</feature>
<comment type="similarity">
    <text evidence="2 10">Belongs to the peptidase S8 family.</text>
</comment>
<feature type="compositionally biased region" description="Low complexity" evidence="11">
    <location>
        <begin position="400"/>
        <end position="412"/>
    </location>
</feature>
<feature type="signal peptide" evidence="13">
    <location>
        <begin position="1"/>
        <end position="29"/>
    </location>
</feature>
<evidence type="ECO:0000313" key="16">
    <source>
        <dbReference type="Proteomes" id="UP001167160"/>
    </source>
</evidence>
<dbReference type="GO" id="GO:0006508">
    <property type="term" value="P:proteolysis"/>
    <property type="evidence" value="ECO:0007669"/>
    <property type="project" value="UniProtKB-KW"/>
</dbReference>
<evidence type="ECO:0000256" key="1">
    <source>
        <dbReference type="ARBA" id="ARBA00004162"/>
    </source>
</evidence>
<evidence type="ECO:0000256" key="2">
    <source>
        <dbReference type="ARBA" id="ARBA00011073"/>
    </source>
</evidence>
<evidence type="ECO:0000256" key="6">
    <source>
        <dbReference type="ARBA" id="ARBA00022801"/>
    </source>
</evidence>
<feature type="domain" description="Peptidase S8/S53" evidence="14">
    <location>
        <begin position="53"/>
        <end position="304"/>
    </location>
</feature>
<comment type="caution">
    <text evidence="15">The sequence shown here is derived from an EMBL/GenBank/DDBJ whole genome shotgun (WGS) entry which is preliminary data.</text>
</comment>
<accession>A0ABT0XBD8</accession>
<dbReference type="GO" id="GO:0008233">
    <property type="term" value="F:peptidase activity"/>
    <property type="evidence" value="ECO:0007669"/>
    <property type="project" value="UniProtKB-KW"/>
</dbReference>
<organism evidence="15 16">
    <name type="scientific">Streptomyces meridianus</name>
    <dbReference type="NCBI Taxonomy" id="2938945"/>
    <lineage>
        <taxon>Bacteria</taxon>
        <taxon>Bacillati</taxon>
        <taxon>Actinomycetota</taxon>
        <taxon>Actinomycetes</taxon>
        <taxon>Kitasatosporales</taxon>
        <taxon>Streptomycetaceae</taxon>
        <taxon>Streptomyces</taxon>
    </lineage>
</organism>
<keyword evidence="16" id="KW-1185">Reference proteome</keyword>
<evidence type="ECO:0000256" key="9">
    <source>
        <dbReference type="ARBA" id="ARBA00023136"/>
    </source>
</evidence>
<keyword evidence="8 12" id="KW-1133">Transmembrane helix</keyword>
<keyword evidence="13" id="KW-0732">Signal</keyword>
<dbReference type="SUPFAM" id="SSF52743">
    <property type="entry name" value="Subtilisin-like"/>
    <property type="match status" value="1"/>
</dbReference>
<feature type="region of interest" description="Disordered" evidence="11">
    <location>
        <begin position="317"/>
        <end position="347"/>
    </location>
</feature>
<dbReference type="PANTHER" id="PTHR43399">
    <property type="entry name" value="SUBTILISIN-RELATED"/>
    <property type="match status" value="1"/>
</dbReference>
<feature type="transmembrane region" description="Helical" evidence="12">
    <location>
        <begin position="355"/>
        <end position="375"/>
    </location>
</feature>
<dbReference type="InterPro" id="IPR023834">
    <property type="entry name" value="T7SS_pept_S8A_mycosin"/>
</dbReference>
<dbReference type="PROSITE" id="PS51892">
    <property type="entry name" value="SUBTILASE"/>
    <property type="match status" value="1"/>
</dbReference>
<name>A0ABT0XBD8_9ACTN</name>
<sequence length="427" mass="43736">MSVTRTLRAVGSAVLAGALLIGTGSVASADEIRDSQWPLKAFDAEKVWRLSTGRGVTVAVIDNGVNRDHPDLRGNVLPGKDFTGAGTADRVENSDHGTGMASLIAGHGHGPGGSQGIKGLAPDVKILPLQVSDGEEDSAGDGELAKAIRYAVDHGATVINMSIAGHNSRDEEKRAIAYALKRDVLVVAGAGNSGTNNKQYPAAYPGVLAVGAVDSTGTIWENSTYGPHLKLTAPGVHINSAGTEVQYGFADGTSDSTAYVSAAAALLRAKFPDLTAGQVANRLTKTALKPDGVSQFPDEHYGYGTIRPLRALTEDVPAGSKYGPLEVPKSDPSAGAPGSSSGDNASDENGGISPVAIVLVLGVLALLVVVIALVVKGKNRRNGPPSGGSGGWGHQGGVPGYPQHHPNPHQQQEPPPGSYPSAPPPRQ</sequence>
<evidence type="ECO:0000313" key="15">
    <source>
        <dbReference type="EMBL" id="MCM2579841.1"/>
    </source>
</evidence>
<evidence type="ECO:0000256" key="8">
    <source>
        <dbReference type="ARBA" id="ARBA00022989"/>
    </source>
</evidence>
<feature type="compositionally biased region" description="Gly residues" evidence="11">
    <location>
        <begin position="385"/>
        <end position="399"/>
    </location>
</feature>
<evidence type="ECO:0000256" key="13">
    <source>
        <dbReference type="SAM" id="SignalP"/>
    </source>
</evidence>
<evidence type="ECO:0000256" key="7">
    <source>
        <dbReference type="ARBA" id="ARBA00022825"/>
    </source>
</evidence>
<reference evidence="15" key="1">
    <citation type="journal article" date="2023" name="Int. J. Syst. Evol. Microbiol.">
        <title>Streptomyces meridianus sp. nov. isolated from brackish water of the Tagus estuary in Alcochete, Portugal.</title>
        <authorList>
            <person name="Santos J.D.N."/>
            <person name="Klimek D."/>
            <person name="Calusinska M."/>
            <person name="Lobo Da Cunha A."/>
            <person name="Catita J."/>
            <person name="Goncalves H."/>
            <person name="Gonzalez I."/>
            <person name="Reyes F."/>
            <person name="Lage O.M."/>
        </authorList>
    </citation>
    <scope>NUCLEOTIDE SEQUENCE</scope>
    <source>
        <strain evidence="15">MTZ3.1</strain>
    </source>
</reference>
<keyword evidence="5 12" id="KW-0812">Transmembrane</keyword>
<evidence type="ECO:0000256" key="12">
    <source>
        <dbReference type="SAM" id="Phobius"/>
    </source>
</evidence>
<feature type="region of interest" description="Disordered" evidence="11">
    <location>
        <begin position="378"/>
        <end position="427"/>
    </location>
</feature>
<dbReference type="PANTHER" id="PTHR43399:SF4">
    <property type="entry name" value="CELL WALL-ASSOCIATED PROTEASE"/>
    <property type="match status" value="1"/>
</dbReference>
<gene>
    <name evidence="15" type="primary">mycP</name>
    <name evidence="15" type="ORF">M1E25_21250</name>
</gene>
<dbReference type="InterPro" id="IPR015500">
    <property type="entry name" value="Peptidase_S8_subtilisin-rel"/>
</dbReference>
<feature type="compositionally biased region" description="Pro residues" evidence="11">
    <location>
        <begin position="413"/>
        <end position="427"/>
    </location>
</feature>
<dbReference type="InterPro" id="IPR051048">
    <property type="entry name" value="Peptidase_S8/S53_subtilisin"/>
</dbReference>
<dbReference type="PRINTS" id="PR00723">
    <property type="entry name" value="SUBTILISIN"/>
</dbReference>
<feature type="active site" description="Charge relay system" evidence="10">
    <location>
        <position position="254"/>
    </location>
</feature>
<dbReference type="InterPro" id="IPR036852">
    <property type="entry name" value="Peptidase_S8/S53_dom_sf"/>
</dbReference>
<protein>
    <submittedName>
        <fullName evidence="15">Type VII secretion-associated serine protease mycosin</fullName>
    </submittedName>
</protein>
<dbReference type="Proteomes" id="UP001167160">
    <property type="component" value="Unassembled WGS sequence"/>
</dbReference>
<keyword evidence="6 10" id="KW-0378">Hydrolase</keyword>
<evidence type="ECO:0000259" key="14">
    <source>
        <dbReference type="Pfam" id="PF00082"/>
    </source>
</evidence>
<dbReference type="RefSeq" id="WP_251418143.1">
    <property type="nucleotide sequence ID" value="NZ_JAMQGM010000047.1"/>
</dbReference>
<feature type="active site" description="Charge relay system" evidence="10">
    <location>
        <position position="62"/>
    </location>
</feature>
<comment type="subcellular location">
    <subcellularLocation>
        <location evidence="1">Cell membrane</location>
        <topology evidence="1">Single-pass membrane protein</topology>
    </subcellularLocation>
</comment>
<proteinExistence type="inferred from homology"/>
<evidence type="ECO:0000256" key="10">
    <source>
        <dbReference type="PROSITE-ProRule" id="PRU01240"/>
    </source>
</evidence>
<keyword evidence="7 10" id="KW-0720">Serine protease</keyword>
<dbReference type="EMBL" id="JAMQGM010000047">
    <property type="protein sequence ID" value="MCM2579841.1"/>
    <property type="molecule type" value="Genomic_DNA"/>
</dbReference>
<dbReference type="Pfam" id="PF00082">
    <property type="entry name" value="Peptidase_S8"/>
    <property type="match status" value="1"/>
</dbReference>